<feature type="non-terminal residue" evidence="1">
    <location>
        <position position="1"/>
    </location>
</feature>
<keyword evidence="2" id="KW-1185">Reference proteome</keyword>
<organism evidence="1 2">
    <name type="scientific">Artomyces pyxidatus</name>
    <dbReference type="NCBI Taxonomy" id="48021"/>
    <lineage>
        <taxon>Eukaryota</taxon>
        <taxon>Fungi</taxon>
        <taxon>Dikarya</taxon>
        <taxon>Basidiomycota</taxon>
        <taxon>Agaricomycotina</taxon>
        <taxon>Agaricomycetes</taxon>
        <taxon>Russulales</taxon>
        <taxon>Auriscalpiaceae</taxon>
        <taxon>Artomyces</taxon>
    </lineage>
</organism>
<sequence length="772" mass="87075">ALVRVGLLGSTPVLPKLAFTLELLELYHRLRRRQATVGIQGFMKAICAHLSIKYEASLQDQFSRAFDAYFDILQRLQARTDATLGRDVEGWRITHGCPCCGFRQPHEPPLVPARLHAMDGCSSHKRLRGVGFSDTRNFKSDYFLTPEQVDKFADEVKSRPSRLGKKAKSAEDADEGLPISGNKTKCTENWRAENANNMGKGVAEVFDQTGVFLCACRHGVVEVVEEMVRSGELAKYAFAVIDEVMRKCGDDQCIGYDIGCSMDGTVGSSSLQHVARERRLTLLVNAFHGYAHNRLCQVQYHPLYASGLGIEDLETCERVFSSLGAAARLIRHASYFHWKQYIHMHLLQWDEDRYAELGTFLLKNYRQALKTIFEYQREVDAFERLTGFSSADFERWHTEEVSYLQTVGDETEEDVQDAGYVRALQQLDKSIARVPDDTDFLTHTSTTVSGDHGFNAKALRTEAVKAKEKGRQAAARKVAFAMKVVADYEMRLDISERWLPTSPKYRRVVDYIKRKDFIIAVDTLEGLVVQRLFELAKANVAGTGYKLRKHISTAITRRSAAVRTALAHYNKLAPLQDPPRPVIDFKQIANYGWAGDFELLKDSRQEVLDKPWSKPANREAAAKYFKIKRAHEEITRLNVEVPRLQAWVDFEGRDLEEKAQDIARSDPLLAAHILELRARRVRLNNAHRTRLQQIYRLKGYSGPTVSGVTVTEDAARCPTAPMDVDGGAEVVNGAPASDGEDDAEVGDLDEDEDLNDEMVRLGDVLHDKLFVN</sequence>
<dbReference type="Proteomes" id="UP000814140">
    <property type="component" value="Unassembled WGS sequence"/>
</dbReference>
<reference evidence="1" key="1">
    <citation type="submission" date="2021-03" db="EMBL/GenBank/DDBJ databases">
        <authorList>
            <consortium name="DOE Joint Genome Institute"/>
            <person name="Ahrendt S."/>
            <person name="Looney B.P."/>
            <person name="Miyauchi S."/>
            <person name="Morin E."/>
            <person name="Drula E."/>
            <person name="Courty P.E."/>
            <person name="Chicoki N."/>
            <person name="Fauchery L."/>
            <person name="Kohler A."/>
            <person name="Kuo A."/>
            <person name="Labutti K."/>
            <person name="Pangilinan J."/>
            <person name="Lipzen A."/>
            <person name="Riley R."/>
            <person name="Andreopoulos W."/>
            <person name="He G."/>
            <person name="Johnson J."/>
            <person name="Barry K.W."/>
            <person name="Grigoriev I.V."/>
            <person name="Nagy L."/>
            <person name="Hibbett D."/>
            <person name="Henrissat B."/>
            <person name="Matheny P.B."/>
            <person name="Labbe J."/>
            <person name="Martin F."/>
        </authorList>
    </citation>
    <scope>NUCLEOTIDE SEQUENCE</scope>
    <source>
        <strain evidence="1">HHB10654</strain>
    </source>
</reference>
<comment type="caution">
    <text evidence="1">The sequence shown here is derived from an EMBL/GenBank/DDBJ whole genome shotgun (WGS) entry which is preliminary data.</text>
</comment>
<evidence type="ECO:0000313" key="1">
    <source>
        <dbReference type="EMBL" id="KAI0059965.1"/>
    </source>
</evidence>
<gene>
    <name evidence="1" type="ORF">BV25DRAFT_1808307</name>
</gene>
<reference evidence="1" key="2">
    <citation type="journal article" date="2022" name="New Phytol.">
        <title>Evolutionary transition to the ectomycorrhizal habit in the genomes of a hyperdiverse lineage of mushroom-forming fungi.</title>
        <authorList>
            <person name="Looney B."/>
            <person name="Miyauchi S."/>
            <person name="Morin E."/>
            <person name="Drula E."/>
            <person name="Courty P.E."/>
            <person name="Kohler A."/>
            <person name="Kuo A."/>
            <person name="LaButti K."/>
            <person name="Pangilinan J."/>
            <person name="Lipzen A."/>
            <person name="Riley R."/>
            <person name="Andreopoulos W."/>
            <person name="He G."/>
            <person name="Johnson J."/>
            <person name="Nolan M."/>
            <person name="Tritt A."/>
            <person name="Barry K.W."/>
            <person name="Grigoriev I.V."/>
            <person name="Nagy L.G."/>
            <person name="Hibbett D."/>
            <person name="Henrissat B."/>
            <person name="Matheny P.B."/>
            <person name="Labbe J."/>
            <person name="Martin F.M."/>
        </authorList>
    </citation>
    <scope>NUCLEOTIDE SEQUENCE</scope>
    <source>
        <strain evidence="1">HHB10654</strain>
    </source>
</reference>
<accession>A0ACB8SV15</accession>
<name>A0ACB8SV15_9AGAM</name>
<proteinExistence type="predicted"/>
<evidence type="ECO:0000313" key="2">
    <source>
        <dbReference type="Proteomes" id="UP000814140"/>
    </source>
</evidence>
<dbReference type="EMBL" id="MU277222">
    <property type="protein sequence ID" value="KAI0059965.1"/>
    <property type="molecule type" value="Genomic_DNA"/>
</dbReference>
<protein>
    <submittedName>
        <fullName evidence="1">Uncharacterized protein</fullName>
    </submittedName>
</protein>